<dbReference type="EMBL" id="JASBWR010000002">
    <property type="protein sequence ID" value="KAJ9113436.1"/>
    <property type="molecule type" value="Genomic_DNA"/>
</dbReference>
<reference evidence="1" key="1">
    <citation type="submission" date="2023-04" db="EMBL/GenBank/DDBJ databases">
        <title>Draft Genome sequencing of Naganishia species isolated from polar environments using Oxford Nanopore Technology.</title>
        <authorList>
            <person name="Leo P."/>
            <person name="Venkateswaran K."/>
        </authorList>
    </citation>
    <scope>NUCLEOTIDE SEQUENCE</scope>
    <source>
        <strain evidence="1">MNA-CCFEE 5261</strain>
    </source>
</reference>
<keyword evidence="2" id="KW-1185">Reference proteome</keyword>
<evidence type="ECO:0000313" key="1">
    <source>
        <dbReference type="EMBL" id="KAJ9113436.1"/>
    </source>
</evidence>
<organism evidence="1 2">
    <name type="scientific">Naganishia cerealis</name>
    <dbReference type="NCBI Taxonomy" id="610337"/>
    <lineage>
        <taxon>Eukaryota</taxon>
        <taxon>Fungi</taxon>
        <taxon>Dikarya</taxon>
        <taxon>Basidiomycota</taxon>
        <taxon>Agaricomycotina</taxon>
        <taxon>Tremellomycetes</taxon>
        <taxon>Filobasidiales</taxon>
        <taxon>Filobasidiaceae</taxon>
        <taxon>Naganishia</taxon>
    </lineage>
</organism>
<dbReference type="Proteomes" id="UP001241377">
    <property type="component" value="Unassembled WGS sequence"/>
</dbReference>
<keyword evidence="1" id="KW-0647">Proteasome</keyword>
<protein>
    <submittedName>
        <fullName evidence="1">Proteasome subunit alpha type-3</fullName>
    </submittedName>
</protein>
<gene>
    <name evidence="1" type="primary">PRE9</name>
    <name evidence="1" type="ORF">QFC19_000356</name>
</gene>
<comment type="caution">
    <text evidence="1">The sequence shown here is derived from an EMBL/GenBank/DDBJ whole genome shotgun (WGS) entry which is preliminary data.</text>
</comment>
<name>A0ACC2WPR4_9TREE</name>
<proteinExistence type="predicted"/>
<accession>A0ACC2WPR4</accession>
<sequence>MSRRYDSRTTIFSPEGRLYQVEYAQEAISLAGTAIGILAKDGVVLACEKKFTSKLLDDDGSAEKLYALNDNMIAAVAGMTADASILVNHARYAAQKYLKTYNEQMPCEMLIKRVCDIKQGYTQHGGLRPFGVSFLYAGYDDKYQFQLFTSNPSGNYSGWRATSIGANNSAAQTLLKKDYKDDLSLEEACQLAVKVLLKTMDSQNLNGEKLEFATLSLNKAESAPESTGNEATRGPATDEVTHRIWREQEIDELIKKLGVLDEKKEEE</sequence>
<evidence type="ECO:0000313" key="2">
    <source>
        <dbReference type="Proteomes" id="UP001241377"/>
    </source>
</evidence>